<dbReference type="EMBL" id="CAJOBD010052581">
    <property type="protein sequence ID" value="CAF4356246.1"/>
    <property type="molecule type" value="Genomic_DNA"/>
</dbReference>
<comment type="caution">
    <text evidence="1">The sequence shown here is derived from an EMBL/GenBank/DDBJ whole genome shotgun (WGS) entry which is preliminary data.</text>
</comment>
<evidence type="ECO:0000313" key="2">
    <source>
        <dbReference type="Proteomes" id="UP000663836"/>
    </source>
</evidence>
<name>A0A820LFE9_9BILA</name>
<accession>A0A820LFE9</accession>
<dbReference type="Proteomes" id="UP000663836">
    <property type="component" value="Unassembled WGS sequence"/>
</dbReference>
<protein>
    <submittedName>
        <fullName evidence="1">Uncharacterized protein</fullName>
    </submittedName>
</protein>
<sequence length="63" mass="7466">MINIKAYKDQHFELLEEKYSSTRLFIDPEFPACLHSITDTGEINLANDDGDNILKYIEWRRPH</sequence>
<gene>
    <name evidence="1" type="ORF">JBS370_LOCUS42088</name>
</gene>
<organism evidence="1 2">
    <name type="scientific">Rotaria sordida</name>
    <dbReference type="NCBI Taxonomy" id="392033"/>
    <lineage>
        <taxon>Eukaryota</taxon>
        <taxon>Metazoa</taxon>
        <taxon>Spiralia</taxon>
        <taxon>Gnathifera</taxon>
        <taxon>Rotifera</taxon>
        <taxon>Eurotatoria</taxon>
        <taxon>Bdelloidea</taxon>
        <taxon>Philodinida</taxon>
        <taxon>Philodinidae</taxon>
        <taxon>Rotaria</taxon>
    </lineage>
</organism>
<proteinExistence type="predicted"/>
<dbReference type="AlphaFoldDB" id="A0A820LFE9"/>
<evidence type="ECO:0000313" key="1">
    <source>
        <dbReference type="EMBL" id="CAF4356246.1"/>
    </source>
</evidence>
<reference evidence="1" key="1">
    <citation type="submission" date="2021-02" db="EMBL/GenBank/DDBJ databases">
        <authorList>
            <person name="Nowell W R."/>
        </authorList>
    </citation>
    <scope>NUCLEOTIDE SEQUENCE</scope>
</reference>
<feature type="non-terminal residue" evidence="1">
    <location>
        <position position="63"/>
    </location>
</feature>